<evidence type="ECO:0000259" key="6">
    <source>
        <dbReference type="Pfam" id="PF01694"/>
    </source>
</evidence>
<keyword evidence="3 5" id="KW-1133">Transmembrane helix</keyword>
<feature type="transmembrane region" description="Helical" evidence="5">
    <location>
        <begin position="58"/>
        <end position="78"/>
    </location>
</feature>
<evidence type="ECO:0000256" key="5">
    <source>
        <dbReference type="SAM" id="Phobius"/>
    </source>
</evidence>
<feature type="transmembrane region" description="Helical" evidence="5">
    <location>
        <begin position="7"/>
        <end position="30"/>
    </location>
</feature>
<reference evidence="8" key="1">
    <citation type="journal article" date="2019" name="Int. J. Syst. Evol. Microbiol.">
        <title>The Global Catalogue of Microorganisms (GCM) 10K type strain sequencing project: providing services to taxonomists for standard genome sequencing and annotation.</title>
        <authorList>
            <consortium name="The Broad Institute Genomics Platform"/>
            <consortium name="The Broad Institute Genome Sequencing Center for Infectious Disease"/>
            <person name="Wu L."/>
            <person name="Ma J."/>
        </authorList>
    </citation>
    <scope>NUCLEOTIDE SEQUENCE [LARGE SCALE GENOMIC DNA]</scope>
    <source>
        <strain evidence="8">CGMCC 1.13718</strain>
    </source>
</reference>
<feature type="transmembrane region" description="Helical" evidence="5">
    <location>
        <begin position="110"/>
        <end position="129"/>
    </location>
</feature>
<sequence length="205" mass="22136">MEIRKEITFLCGIRGPLLLLIASALLQLFYTGSQDWVFFDRAALGEGQWWRLLSGHLVHTNAMHLLLNGGAVAALWLLHGQFYRVPVYLGLVALLSLVISLGLWAWFPDVALYGGLSGVLHGLFCWGACRDMAQRRLSGALLLAGCWGKVAWELFAGPSAATAELIEAEVAVSSHLLGALAGSAIGLMSWVAQLELGGRRRAISP</sequence>
<comment type="caution">
    <text evidence="7">The sequence shown here is derived from an EMBL/GenBank/DDBJ whole genome shotgun (WGS) entry which is preliminary data.</text>
</comment>
<name>A0ABW1YQ30_9GAMM</name>
<keyword evidence="7" id="KW-0378">Hydrolase</keyword>
<dbReference type="Gene3D" id="1.20.1540.10">
    <property type="entry name" value="Rhomboid-like"/>
    <property type="match status" value="1"/>
</dbReference>
<evidence type="ECO:0000256" key="4">
    <source>
        <dbReference type="ARBA" id="ARBA00023136"/>
    </source>
</evidence>
<dbReference type="RefSeq" id="WP_377483508.1">
    <property type="nucleotide sequence ID" value="NZ_JBHSVR010000001.1"/>
</dbReference>
<feature type="domain" description="Peptidase S54 rhomboid" evidence="6">
    <location>
        <begin position="47"/>
        <end position="188"/>
    </location>
</feature>
<dbReference type="GO" id="GO:0016787">
    <property type="term" value="F:hydrolase activity"/>
    <property type="evidence" value="ECO:0007669"/>
    <property type="project" value="UniProtKB-KW"/>
</dbReference>
<accession>A0ABW1YQ30</accession>
<evidence type="ECO:0000313" key="7">
    <source>
        <dbReference type="EMBL" id="MFC6634731.1"/>
    </source>
</evidence>
<dbReference type="InterPro" id="IPR023826">
    <property type="entry name" value="Rhom-like_SP_proteobac"/>
</dbReference>
<dbReference type="SUPFAM" id="SSF144091">
    <property type="entry name" value="Rhomboid-like"/>
    <property type="match status" value="1"/>
</dbReference>
<keyword evidence="8" id="KW-1185">Reference proteome</keyword>
<dbReference type="InterPro" id="IPR022764">
    <property type="entry name" value="Peptidase_S54_rhomboid_dom"/>
</dbReference>
<dbReference type="InterPro" id="IPR035952">
    <property type="entry name" value="Rhomboid-like_sf"/>
</dbReference>
<evidence type="ECO:0000313" key="8">
    <source>
        <dbReference type="Proteomes" id="UP001596425"/>
    </source>
</evidence>
<comment type="subcellular location">
    <subcellularLocation>
        <location evidence="1">Membrane</location>
        <topology evidence="1">Multi-pass membrane protein</topology>
    </subcellularLocation>
</comment>
<evidence type="ECO:0000256" key="3">
    <source>
        <dbReference type="ARBA" id="ARBA00022989"/>
    </source>
</evidence>
<keyword evidence="2 5" id="KW-0812">Transmembrane</keyword>
<proteinExistence type="predicted"/>
<dbReference type="Pfam" id="PF01694">
    <property type="entry name" value="Rhomboid"/>
    <property type="match status" value="1"/>
</dbReference>
<evidence type="ECO:0000256" key="1">
    <source>
        <dbReference type="ARBA" id="ARBA00004141"/>
    </source>
</evidence>
<organism evidence="7 8">
    <name type="scientific">Microbulbifer taiwanensis</name>
    <dbReference type="NCBI Taxonomy" id="986746"/>
    <lineage>
        <taxon>Bacteria</taxon>
        <taxon>Pseudomonadati</taxon>
        <taxon>Pseudomonadota</taxon>
        <taxon>Gammaproteobacteria</taxon>
        <taxon>Cellvibrionales</taxon>
        <taxon>Microbulbiferaceae</taxon>
        <taxon>Microbulbifer</taxon>
    </lineage>
</organism>
<protein>
    <submittedName>
        <fullName evidence="7">Rhombosortase</fullName>
        <ecNumber evidence="7">3.4.21.-</ecNumber>
    </submittedName>
</protein>
<keyword evidence="4 5" id="KW-0472">Membrane</keyword>
<dbReference type="EMBL" id="JBHSVR010000001">
    <property type="protein sequence ID" value="MFC6634731.1"/>
    <property type="molecule type" value="Genomic_DNA"/>
</dbReference>
<dbReference type="EC" id="3.4.21.-" evidence="7"/>
<evidence type="ECO:0000256" key="2">
    <source>
        <dbReference type="ARBA" id="ARBA00022692"/>
    </source>
</evidence>
<dbReference type="Proteomes" id="UP001596425">
    <property type="component" value="Unassembled WGS sequence"/>
</dbReference>
<feature type="transmembrane region" description="Helical" evidence="5">
    <location>
        <begin position="85"/>
        <end position="104"/>
    </location>
</feature>
<gene>
    <name evidence="7" type="primary">rrtA</name>
    <name evidence="7" type="ORF">ACFQBM_15700</name>
</gene>
<dbReference type="NCBIfam" id="TIGR03902">
    <property type="entry name" value="rhom_GG_sort"/>
    <property type="match status" value="1"/>
</dbReference>